<dbReference type="PRINTS" id="PR01021">
    <property type="entry name" value="OMPADOMAIN"/>
</dbReference>
<comment type="caution">
    <text evidence="9">The sequence shown here is derived from an EMBL/GenBank/DDBJ whole genome shotgun (WGS) entry which is preliminary data.</text>
</comment>
<dbReference type="InterPro" id="IPR036737">
    <property type="entry name" value="OmpA-like_sf"/>
</dbReference>
<feature type="compositionally biased region" description="Low complexity" evidence="7">
    <location>
        <begin position="38"/>
        <end position="65"/>
    </location>
</feature>
<dbReference type="SUPFAM" id="SSF103088">
    <property type="entry name" value="OmpA-like"/>
    <property type="match status" value="1"/>
</dbReference>
<dbReference type="Gene3D" id="3.30.1330.60">
    <property type="entry name" value="OmpA-like domain"/>
    <property type="match status" value="1"/>
</dbReference>
<evidence type="ECO:0000256" key="3">
    <source>
        <dbReference type="ARBA" id="ARBA00010742"/>
    </source>
</evidence>
<dbReference type="GO" id="GO:0016020">
    <property type="term" value="C:membrane"/>
    <property type="evidence" value="ECO:0007669"/>
    <property type="project" value="UniProtKB-SubCell"/>
</dbReference>
<dbReference type="Gene3D" id="3.40.190.10">
    <property type="entry name" value="Periplasmic binding protein-like II"/>
    <property type="match status" value="2"/>
</dbReference>
<protein>
    <submittedName>
        <fullName evidence="9">Outer membrane lipoprotein</fullName>
    </submittedName>
</protein>
<dbReference type="InterPro" id="IPR015168">
    <property type="entry name" value="SsuA/THI5"/>
</dbReference>
<evidence type="ECO:0000259" key="8">
    <source>
        <dbReference type="PROSITE" id="PS51123"/>
    </source>
</evidence>
<proteinExistence type="inferred from homology"/>
<evidence type="ECO:0000313" key="9">
    <source>
        <dbReference type="EMBL" id="KFB76312.1"/>
    </source>
</evidence>
<evidence type="ECO:0000313" key="10">
    <source>
        <dbReference type="Proteomes" id="UP000021315"/>
    </source>
</evidence>
<dbReference type="AlphaFoldDB" id="A0A080M4R6"/>
<dbReference type="Pfam" id="PF09084">
    <property type="entry name" value="NMT1"/>
    <property type="match status" value="1"/>
</dbReference>
<sequence>MAQLTPLAKGLITVVVLGVAGSLAWNFGLKERFTSGEAAPAKPTAAAPAPTPTPGATTSKSTPPARVTTAEDRNAPLGSAANPLKVSLVSFHGYAPALVANGNDLNTQPGSLYGREGIHVRFVIQDDIPTLATIFESGAAQCAWRTSDFWAQEQPNLRNAGLDGKAVMIVDNTQGGDAVIARDAAVKAVEDLAGRSVALLQFTPSHGMLIDAIDNSSLTARKKDSIKMVFINAEEGTAGVRAALESGAVDAAVLWDPDLALALRNVKGAHVVYSTRTATNLIFDVMVCDARLLARPEGQAVVQKFVAGWMAGVQTARANPDNAVEALVRTQEFFKLLADKEGRPFVKALFSNLVWTDVEDNARILGLAGGTNHYERVYKRFDEIYRKAGALANPKSPVIAPQDSFDYRYIKALLGQNKAAAEAAARPQTTFTQAAQKEATQQEAMVTKPVTVGFASGSAELTKRAQKTVDTEMVPFIENNGKAYFEVSGNSDATGARELNLRLSAARARAVVDYLVTQWEFPRERFKIVGNGPDRPLCVEANAANEGLSIEECRALNRTTRVAVFGGR</sequence>
<dbReference type="GO" id="GO:0042597">
    <property type="term" value="C:periplasmic space"/>
    <property type="evidence" value="ECO:0007669"/>
    <property type="project" value="UniProtKB-SubCell"/>
</dbReference>
<gene>
    <name evidence="9" type="ORF">AW06_002579</name>
</gene>
<accession>A0A080M4R6</accession>
<comment type="subcellular location">
    <subcellularLocation>
        <location evidence="1">Membrane</location>
    </subcellularLocation>
    <subcellularLocation>
        <location evidence="2">Periplasm</location>
    </subcellularLocation>
</comment>
<dbReference type="PANTHER" id="PTHR30024:SF47">
    <property type="entry name" value="TAURINE-BINDING PERIPLASMIC PROTEIN"/>
    <property type="match status" value="1"/>
</dbReference>
<feature type="domain" description="OmpA-like" evidence="8">
    <location>
        <begin position="441"/>
        <end position="568"/>
    </location>
</feature>
<evidence type="ECO:0000256" key="7">
    <source>
        <dbReference type="SAM" id="MobiDB-lite"/>
    </source>
</evidence>
<keyword evidence="4" id="KW-0732">Signal</keyword>
<evidence type="ECO:0000256" key="6">
    <source>
        <dbReference type="PROSITE-ProRule" id="PRU00473"/>
    </source>
</evidence>
<dbReference type="PROSITE" id="PS51123">
    <property type="entry name" value="OMPA_2"/>
    <property type="match status" value="1"/>
</dbReference>
<dbReference type="InterPro" id="IPR006664">
    <property type="entry name" value="OMP_bac"/>
</dbReference>
<dbReference type="CDD" id="cd07185">
    <property type="entry name" value="OmpA_C-like"/>
    <property type="match status" value="1"/>
</dbReference>
<feature type="region of interest" description="Disordered" evidence="7">
    <location>
        <begin position="38"/>
        <end position="78"/>
    </location>
</feature>
<dbReference type="Proteomes" id="UP000021315">
    <property type="component" value="Unassembled WGS sequence"/>
</dbReference>
<evidence type="ECO:0000256" key="5">
    <source>
        <dbReference type="ARBA" id="ARBA00023136"/>
    </source>
</evidence>
<dbReference type="RefSeq" id="WP_034949915.1">
    <property type="nucleotide sequence ID" value="NZ_JDST02000057.1"/>
</dbReference>
<keyword evidence="10" id="KW-1185">Reference proteome</keyword>
<dbReference type="Pfam" id="PF00691">
    <property type="entry name" value="OmpA"/>
    <property type="match status" value="1"/>
</dbReference>
<organism evidence="9 10">
    <name type="scientific">Candidatus Accumulibacter cognatus</name>
    <dbReference type="NCBI Taxonomy" id="2954383"/>
    <lineage>
        <taxon>Bacteria</taxon>
        <taxon>Pseudomonadati</taxon>
        <taxon>Pseudomonadota</taxon>
        <taxon>Betaproteobacteria</taxon>
        <taxon>Candidatus Accumulibacter</taxon>
    </lineage>
</organism>
<dbReference type="SUPFAM" id="SSF53850">
    <property type="entry name" value="Periplasmic binding protein-like II"/>
    <property type="match status" value="1"/>
</dbReference>
<dbReference type="EMBL" id="JDST02000057">
    <property type="protein sequence ID" value="KFB76312.1"/>
    <property type="molecule type" value="Genomic_DNA"/>
</dbReference>
<dbReference type="STRING" id="1453999.AW06_002579"/>
<dbReference type="InterPro" id="IPR006665">
    <property type="entry name" value="OmpA-like"/>
</dbReference>
<comment type="similarity">
    <text evidence="3">Belongs to the bacterial solute-binding protein SsuA/TauA family.</text>
</comment>
<dbReference type="PANTHER" id="PTHR30024">
    <property type="entry name" value="ALIPHATIC SULFONATES-BINDING PROTEIN-RELATED"/>
    <property type="match status" value="1"/>
</dbReference>
<evidence type="ECO:0000256" key="2">
    <source>
        <dbReference type="ARBA" id="ARBA00004418"/>
    </source>
</evidence>
<keyword evidence="9" id="KW-0449">Lipoprotein</keyword>
<keyword evidence="5 6" id="KW-0472">Membrane</keyword>
<reference evidence="9" key="1">
    <citation type="submission" date="2014-02" db="EMBL/GenBank/DDBJ databases">
        <title>Expanding our view of genomic diversity in Candidatus Accumulibacter clades.</title>
        <authorList>
            <person name="Skennerton C.T."/>
            <person name="Barr J.J."/>
            <person name="Slater F.R."/>
            <person name="Bond P.L."/>
            <person name="Tyson G.W."/>
        </authorList>
    </citation>
    <scope>NUCLEOTIDE SEQUENCE [LARGE SCALE GENOMIC DNA]</scope>
</reference>
<evidence type="ECO:0000256" key="1">
    <source>
        <dbReference type="ARBA" id="ARBA00004370"/>
    </source>
</evidence>
<name>A0A080M4R6_9PROT</name>
<evidence type="ECO:0000256" key="4">
    <source>
        <dbReference type="ARBA" id="ARBA00022729"/>
    </source>
</evidence>